<dbReference type="SUPFAM" id="SSF50475">
    <property type="entry name" value="FMN-binding split barrel"/>
    <property type="match status" value="1"/>
</dbReference>
<organism evidence="1 2">
    <name type="scientific">Candidatus Scybalenecus merdavium</name>
    <dbReference type="NCBI Taxonomy" id="2840939"/>
    <lineage>
        <taxon>Bacteria</taxon>
        <taxon>Bacillati</taxon>
        <taxon>Bacillota</taxon>
        <taxon>Clostridia</taxon>
        <taxon>Eubacteriales</taxon>
        <taxon>Oscillospiraceae</taxon>
        <taxon>Oscillospiraceae incertae sedis</taxon>
        <taxon>Candidatus Scybalenecus</taxon>
    </lineage>
</organism>
<reference evidence="1" key="1">
    <citation type="submission" date="2020-10" db="EMBL/GenBank/DDBJ databases">
        <authorList>
            <person name="Gilroy R."/>
        </authorList>
    </citation>
    <scope>NUCLEOTIDE SEQUENCE</scope>
    <source>
        <strain evidence="1">CHK176-6737</strain>
    </source>
</reference>
<gene>
    <name evidence="1" type="ORF">IAD23_07855</name>
</gene>
<dbReference type="Proteomes" id="UP000824125">
    <property type="component" value="Unassembled WGS sequence"/>
</dbReference>
<reference evidence="1" key="2">
    <citation type="journal article" date="2021" name="PeerJ">
        <title>Extensive microbial diversity within the chicken gut microbiome revealed by metagenomics and culture.</title>
        <authorList>
            <person name="Gilroy R."/>
            <person name="Ravi A."/>
            <person name="Getino M."/>
            <person name="Pursley I."/>
            <person name="Horton D.L."/>
            <person name="Alikhan N.F."/>
            <person name="Baker D."/>
            <person name="Gharbi K."/>
            <person name="Hall N."/>
            <person name="Watson M."/>
            <person name="Adriaenssens E.M."/>
            <person name="Foster-Nyarko E."/>
            <person name="Jarju S."/>
            <person name="Secka A."/>
            <person name="Antonio M."/>
            <person name="Oren A."/>
            <person name="Chaudhuri R.R."/>
            <person name="La Ragione R."/>
            <person name="Hildebrand F."/>
            <person name="Pallen M.J."/>
        </authorList>
    </citation>
    <scope>NUCLEOTIDE SEQUENCE</scope>
    <source>
        <strain evidence="1">CHK176-6737</strain>
    </source>
</reference>
<dbReference type="InterPro" id="IPR024747">
    <property type="entry name" value="Pyridox_Oxase-rel"/>
</dbReference>
<proteinExistence type="predicted"/>
<dbReference type="Pfam" id="PF12900">
    <property type="entry name" value="Pyridox_ox_2"/>
    <property type="match status" value="1"/>
</dbReference>
<dbReference type="PANTHER" id="PTHR34071:SF2">
    <property type="entry name" value="FLAVIN-NUCLEOTIDE-BINDING PROTEIN"/>
    <property type="match status" value="1"/>
</dbReference>
<name>A0A9D1MW23_9FIRM</name>
<dbReference type="Gene3D" id="2.30.110.10">
    <property type="entry name" value="Electron Transport, Fmn-binding Protein, Chain A"/>
    <property type="match status" value="1"/>
</dbReference>
<accession>A0A9D1MW23</accession>
<evidence type="ECO:0000313" key="2">
    <source>
        <dbReference type="Proteomes" id="UP000824125"/>
    </source>
</evidence>
<dbReference type="InterPro" id="IPR012349">
    <property type="entry name" value="Split_barrel_FMN-bd"/>
</dbReference>
<dbReference type="AlphaFoldDB" id="A0A9D1MW23"/>
<sequence length="151" mass="16904">MRRKEKERDEAFAWKTLDESDFATLSMCDGSVPYAVPVSPARIGKNIYFHCALEGKKLDVLQKNDRVQLTCVTGVDPIPQRYTTKYASAMFFGTARLVEDDETKISALRAICEKYAKSNMQGFDDAIARSLARTGVVEITPDEITAKAKEQ</sequence>
<comment type="caution">
    <text evidence="1">The sequence shown here is derived from an EMBL/GenBank/DDBJ whole genome shotgun (WGS) entry which is preliminary data.</text>
</comment>
<evidence type="ECO:0000313" key="1">
    <source>
        <dbReference type="EMBL" id="HIU69853.1"/>
    </source>
</evidence>
<dbReference type="PANTHER" id="PTHR34071">
    <property type="entry name" value="5-NITROIMIDAZOLE ANTIBIOTICS RESISTANCE PROTEIN, NIMA-FAMILY-RELATED PROTEIN-RELATED"/>
    <property type="match status" value="1"/>
</dbReference>
<protein>
    <submittedName>
        <fullName evidence="1">Pyridoxamine 5'-phosphate oxidase family protein</fullName>
    </submittedName>
</protein>
<dbReference type="EMBL" id="DVNM01000045">
    <property type="protein sequence ID" value="HIU69853.1"/>
    <property type="molecule type" value="Genomic_DNA"/>
</dbReference>